<reference evidence="1" key="1">
    <citation type="submission" date="2021-05" db="EMBL/GenBank/DDBJ databases">
        <authorList>
            <person name="Pan Q."/>
            <person name="Jouanno E."/>
            <person name="Zahm M."/>
            <person name="Klopp C."/>
            <person name="Cabau C."/>
            <person name="Louis A."/>
            <person name="Berthelot C."/>
            <person name="Parey E."/>
            <person name="Roest Crollius H."/>
            <person name="Montfort J."/>
            <person name="Robinson-Rechavi M."/>
            <person name="Bouchez O."/>
            <person name="Lampietro C."/>
            <person name="Lopez Roques C."/>
            <person name="Donnadieu C."/>
            <person name="Postlethwait J."/>
            <person name="Bobe J."/>
            <person name="Dillon D."/>
            <person name="Chandos A."/>
            <person name="von Hippel F."/>
            <person name="Guiguen Y."/>
        </authorList>
    </citation>
    <scope>NUCLEOTIDE SEQUENCE</scope>
    <source>
        <strain evidence="1">YG-Jan2019</strain>
    </source>
</reference>
<proteinExistence type="predicted"/>
<accession>A0ACC2FN55</accession>
<dbReference type="EMBL" id="CM055752">
    <property type="protein sequence ID" value="KAJ7992748.1"/>
    <property type="molecule type" value="Genomic_DNA"/>
</dbReference>
<evidence type="ECO:0000313" key="1">
    <source>
        <dbReference type="EMBL" id="KAJ7992748.1"/>
    </source>
</evidence>
<comment type="caution">
    <text evidence="1">The sequence shown here is derived from an EMBL/GenBank/DDBJ whole genome shotgun (WGS) entry which is preliminary data.</text>
</comment>
<name>A0ACC2FN55_DALPE</name>
<keyword evidence="2" id="KW-1185">Reference proteome</keyword>
<gene>
    <name evidence="1" type="ORF">DPEC_G00281890</name>
</gene>
<dbReference type="Proteomes" id="UP001157502">
    <property type="component" value="Chromosome 25"/>
</dbReference>
<protein>
    <submittedName>
        <fullName evidence="1">Uncharacterized protein</fullName>
    </submittedName>
</protein>
<organism evidence="1 2">
    <name type="scientific">Dallia pectoralis</name>
    <name type="common">Alaska blackfish</name>
    <dbReference type="NCBI Taxonomy" id="75939"/>
    <lineage>
        <taxon>Eukaryota</taxon>
        <taxon>Metazoa</taxon>
        <taxon>Chordata</taxon>
        <taxon>Craniata</taxon>
        <taxon>Vertebrata</taxon>
        <taxon>Euteleostomi</taxon>
        <taxon>Actinopterygii</taxon>
        <taxon>Neopterygii</taxon>
        <taxon>Teleostei</taxon>
        <taxon>Protacanthopterygii</taxon>
        <taxon>Esociformes</taxon>
        <taxon>Umbridae</taxon>
        <taxon>Dallia</taxon>
    </lineage>
</organism>
<evidence type="ECO:0000313" key="2">
    <source>
        <dbReference type="Proteomes" id="UP001157502"/>
    </source>
</evidence>
<sequence>MACLPQQKELRLVLLGRSGAGKRATVNTILGRPNVLSQTANAPAVAPECEKQRGTVAGRLVSVVDTQDWFCSELPPEQVKHHLSSCVALSAPGPHAFLLCVPIDQPADVELQALDTLEKLLGPTAVSSHTLILFTHKDQLGPGQQLEEYIEKRKDLLELVVMCGDRYHSLESRKGEHNESRSVEELLEKVEHIVKGSGVEFYSCPLYEEAEARVREKQSELVRQRRQGEGMELDEDVPSSGLPPEPEMDDEEMASIREEAERSVGDLNIDMDSISWVSPASPPPSFLLSLWQGLIGWVRWLPKMLRMEALLGAFIGLFVGGSTGRMLGATVGSVATEVGRRKALKAEKNK</sequence>